<organism evidence="2 3">
    <name type="scientific">Trifolium medium</name>
    <dbReference type="NCBI Taxonomy" id="97028"/>
    <lineage>
        <taxon>Eukaryota</taxon>
        <taxon>Viridiplantae</taxon>
        <taxon>Streptophyta</taxon>
        <taxon>Embryophyta</taxon>
        <taxon>Tracheophyta</taxon>
        <taxon>Spermatophyta</taxon>
        <taxon>Magnoliopsida</taxon>
        <taxon>eudicotyledons</taxon>
        <taxon>Gunneridae</taxon>
        <taxon>Pentapetalae</taxon>
        <taxon>rosids</taxon>
        <taxon>fabids</taxon>
        <taxon>Fabales</taxon>
        <taxon>Fabaceae</taxon>
        <taxon>Papilionoideae</taxon>
        <taxon>50 kb inversion clade</taxon>
        <taxon>NPAAA clade</taxon>
        <taxon>Hologalegina</taxon>
        <taxon>IRL clade</taxon>
        <taxon>Trifolieae</taxon>
        <taxon>Trifolium</taxon>
    </lineage>
</organism>
<dbReference type="SUPFAM" id="SSF54236">
    <property type="entry name" value="Ubiquitin-like"/>
    <property type="match status" value="1"/>
</dbReference>
<dbReference type="InterPro" id="IPR029071">
    <property type="entry name" value="Ubiquitin-like_domsf"/>
</dbReference>
<keyword evidence="3" id="KW-1185">Reference proteome</keyword>
<accession>A0A392M0L7</accession>
<name>A0A392M0L7_9FABA</name>
<evidence type="ECO:0000259" key="1">
    <source>
        <dbReference type="PROSITE" id="PS50053"/>
    </source>
</evidence>
<evidence type="ECO:0000313" key="3">
    <source>
        <dbReference type="Proteomes" id="UP000265520"/>
    </source>
</evidence>
<dbReference type="Pfam" id="PF00240">
    <property type="entry name" value="ubiquitin"/>
    <property type="match status" value="1"/>
</dbReference>
<dbReference type="PROSITE" id="PS50053">
    <property type="entry name" value="UBIQUITIN_2"/>
    <property type="match status" value="1"/>
</dbReference>
<dbReference type="EMBL" id="LXQA010001584">
    <property type="protein sequence ID" value="MCH80867.1"/>
    <property type="molecule type" value="Genomic_DNA"/>
</dbReference>
<comment type="caution">
    <text evidence="2">The sequence shown here is derived from an EMBL/GenBank/DDBJ whole genome shotgun (WGS) entry which is preliminary data.</text>
</comment>
<evidence type="ECO:0000313" key="2">
    <source>
        <dbReference type="EMBL" id="MCH80867.1"/>
    </source>
</evidence>
<dbReference type="Proteomes" id="UP000265520">
    <property type="component" value="Unassembled WGS sequence"/>
</dbReference>
<dbReference type="Gene3D" id="3.10.20.90">
    <property type="entry name" value="Phosphatidylinositol 3-kinase Catalytic Subunit, Chain A, domain 1"/>
    <property type="match status" value="1"/>
</dbReference>
<proteinExistence type="predicted"/>
<sequence>MSNIQIHVKTGHGKPAITMEVQNTDTIIGIKDKILKEHGIPHDEQHIVFSDSRADSKSDDGWHRRI</sequence>
<gene>
    <name evidence="2" type="ORF">A2U01_0001643</name>
</gene>
<dbReference type="AlphaFoldDB" id="A0A392M0L7"/>
<dbReference type="PRINTS" id="PR00348">
    <property type="entry name" value="UBIQUITIN"/>
</dbReference>
<protein>
    <recommendedName>
        <fullName evidence="1">Ubiquitin-like domain-containing protein</fullName>
    </recommendedName>
</protein>
<feature type="domain" description="Ubiquitin-like" evidence="1">
    <location>
        <begin position="4"/>
        <end position="50"/>
    </location>
</feature>
<dbReference type="InterPro" id="IPR019956">
    <property type="entry name" value="Ubiquitin_dom"/>
</dbReference>
<reference evidence="2 3" key="1">
    <citation type="journal article" date="2018" name="Front. Plant Sci.">
        <title>Red Clover (Trifolium pratense) and Zigzag Clover (T. medium) - A Picture of Genomic Similarities and Differences.</title>
        <authorList>
            <person name="Dluhosova J."/>
            <person name="Istvanek J."/>
            <person name="Nedelnik J."/>
            <person name="Repkova J."/>
        </authorList>
    </citation>
    <scope>NUCLEOTIDE SEQUENCE [LARGE SCALE GENOMIC DNA]</scope>
    <source>
        <strain evidence="3">cv. 10/8</strain>
        <tissue evidence="2">Leaf</tissue>
    </source>
</reference>
<dbReference type="InterPro" id="IPR000626">
    <property type="entry name" value="Ubiquitin-like_dom"/>
</dbReference>